<proteinExistence type="predicted"/>
<keyword evidence="1" id="KW-1133">Transmembrane helix</keyword>
<dbReference type="AlphaFoldDB" id="A0A518CB89"/>
<evidence type="ECO:0000256" key="1">
    <source>
        <dbReference type="SAM" id="Phobius"/>
    </source>
</evidence>
<dbReference type="KEGG" id="bvo:Pan97_35420"/>
<keyword evidence="3" id="KW-1185">Reference proteome</keyword>
<dbReference type="EMBL" id="CP036289">
    <property type="protein sequence ID" value="QDU76492.1"/>
    <property type="molecule type" value="Genomic_DNA"/>
</dbReference>
<accession>A0A518CB89</accession>
<evidence type="ECO:0000313" key="3">
    <source>
        <dbReference type="Proteomes" id="UP000318626"/>
    </source>
</evidence>
<evidence type="ECO:0000313" key="2">
    <source>
        <dbReference type="EMBL" id="QDU76492.1"/>
    </source>
</evidence>
<keyword evidence="1" id="KW-0472">Membrane</keyword>
<name>A0A518CB89_9BACT</name>
<organism evidence="2 3">
    <name type="scientific">Bremerella volcania</name>
    <dbReference type="NCBI Taxonomy" id="2527984"/>
    <lineage>
        <taxon>Bacteria</taxon>
        <taxon>Pseudomonadati</taxon>
        <taxon>Planctomycetota</taxon>
        <taxon>Planctomycetia</taxon>
        <taxon>Pirellulales</taxon>
        <taxon>Pirellulaceae</taxon>
        <taxon>Bremerella</taxon>
    </lineage>
</organism>
<keyword evidence="1" id="KW-0812">Transmembrane</keyword>
<reference evidence="3" key="1">
    <citation type="submission" date="2019-02" db="EMBL/GenBank/DDBJ databases">
        <title>Deep-cultivation of Planctomycetes and their phenomic and genomic characterization uncovers novel biology.</title>
        <authorList>
            <person name="Wiegand S."/>
            <person name="Jogler M."/>
            <person name="Boedeker C."/>
            <person name="Pinto D."/>
            <person name="Vollmers J."/>
            <person name="Rivas-Marin E."/>
            <person name="Kohn T."/>
            <person name="Peeters S.H."/>
            <person name="Heuer A."/>
            <person name="Rast P."/>
            <person name="Oberbeckmann S."/>
            <person name="Bunk B."/>
            <person name="Jeske O."/>
            <person name="Meyerdierks A."/>
            <person name="Storesund J.E."/>
            <person name="Kallscheuer N."/>
            <person name="Luecker S."/>
            <person name="Lage O.M."/>
            <person name="Pohl T."/>
            <person name="Merkel B.J."/>
            <person name="Hornburger P."/>
            <person name="Mueller R.-W."/>
            <person name="Bruemmer F."/>
            <person name="Labrenz M."/>
            <person name="Spormann A.M."/>
            <person name="Op den Camp H."/>
            <person name="Overmann J."/>
            <person name="Amann R."/>
            <person name="Jetten M.S.M."/>
            <person name="Mascher T."/>
            <person name="Medema M.H."/>
            <person name="Devos D.P."/>
            <person name="Kaster A.-K."/>
            <person name="Ovreas L."/>
            <person name="Rohde M."/>
            <person name="Galperin M.Y."/>
            <person name="Jogler C."/>
        </authorList>
    </citation>
    <scope>NUCLEOTIDE SEQUENCE [LARGE SCALE GENOMIC DNA]</scope>
    <source>
        <strain evidence="3">Pan97</strain>
    </source>
</reference>
<dbReference type="Proteomes" id="UP000318626">
    <property type="component" value="Chromosome"/>
</dbReference>
<gene>
    <name evidence="2" type="ORF">Pan97_35420</name>
</gene>
<protein>
    <submittedName>
        <fullName evidence="2">Uncharacterized protein</fullName>
    </submittedName>
</protein>
<sequence length="66" mass="7152">MLFSYIGPGIGAGALVVLAGILIAGLFLFYAFIYLPIRLKMRNANHSSKEAELPQAESSPAENQDR</sequence>
<feature type="transmembrane region" description="Helical" evidence="1">
    <location>
        <begin position="12"/>
        <end position="35"/>
    </location>
</feature>
<dbReference type="RefSeq" id="WP_144974634.1">
    <property type="nucleotide sequence ID" value="NZ_CP036289.1"/>
</dbReference>